<dbReference type="RefSeq" id="WP_188902185.1">
    <property type="nucleotide sequence ID" value="NZ_BMOM01000006.1"/>
</dbReference>
<feature type="chain" id="PRO_5047519310" description="VWFA domain-containing protein" evidence="3">
    <location>
        <begin position="21"/>
        <end position="689"/>
    </location>
</feature>
<dbReference type="SUPFAM" id="SSF53300">
    <property type="entry name" value="vWA-like"/>
    <property type="match status" value="1"/>
</dbReference>
<proteinExistence type="predicted"/>
<dbReference type="Proteomes" id="UP000661918">
    <property type="component" value="Unassembled WGS sequence"/>
</dbReference>
<dbReference type="CDD" id="cd00198">
    <property type="entry name" value="vWFA"/>
    <property type="match status" value="1"/>
</dbReference>
<evidence type="ECO:0000256" key="2">
    <source>
        <dbReference type="SAM" id="Phobius"/>
    </source>
</evidence>
<feature type="domain" description="VWFA" evidence="4">
    <location>
        <begin position="49"/>
        <end position="188"/>
    </location>
</feature>
<keyword evidence="2" id="KW-0472">Membrane</keyword>
<comment type="caution">
    <text evidence="5">The sequence shown here is derived from an EMBL/GenBank/DDBJ whole genome shotgun (WGS) entry which is preliminary data.</text>
</comment>
<dbReference type="EMBL" id="BMOM01000006">
    <property type="protein sequence ID" value="GGM04354.1"/>
    <property type="molecule type" value="Genomic_DNA"/>
</dbReference>
<keyword evidence="6" id="KW-1185">Reference proteome</keyword>
<keyword evidence="2" id="KW-1133">Transmembrane helix</keyword>
<evidence type="ECO:0000259" key="4">
    <source>
        <dbReference type="PROSITE" id="PS50234"/>
    </source>
</evidence>
<gene>
    <name evidence="5" type="ORF">GCM10010841_10870</name>
</gene>
<evidence type="ECO:0000313" key="6">
    <source>
        <dbReference type="Proteomes" id="UP000661918"/>
    </source>
</evidence>
<feature type="region of interest" description="Disordered" evidence="1">
    <location>
        <begin position="422"/>
        <end position="445"/>
    </location>
</feature>
<organism evidence="5 6">
    <name type="scientific">Deinococcus aerophilus</name>
    <dbReference type="NCBI Taxonomy" id="522488"/>
    <lineage>
        <taxon>Bacteria</taxon>
        <taxon>Thermotogati</taxon>
        <taxon>Deinococcota</taxon>
        <taxon>Deinococci</taxon>
        <taxon>Deinococcales</taxon>
        <taxon>Deinococcaceae</taxon>
        <taxon>Deinococcus</taxon>
    </lineage>
</organism>
<name>A0ABQ2GP23_9DEIO</name>
<feature type="compositionally biased region" description="Pro residues" evidence="1">
    <location>
        <begin position="434"/>
        <end position="443"/>
    </location>
</feature>
<dbReference type="InterPro" id="IPR002035">
    <property type="entry name" value="VWF_A"/>
</dbReference>
<dbReference type="SMART" id="SM00327">
    <property type="entry name" value="VWA"/>
    <property type="match status" value="1"/>
</dbReference>
<sequence>MVRAALLLSVLLSGSAGAQAVPAPQPAALTLQPEPDCVLPAGPLPTRTRAVFLLDTSGSMRGLGDGRANIFEAVKASLNQYVRQQRPDRVELLTFDSGVRSRQGFDRPAGTPQWNRALEALKADGNNTYLYRSVQAALAPLKAGDYLTTVFVLTDGIDNDPGRVGAPQALAAFSARGPLDRLHYVALGTAIPADARAALIRSDYADGQTVPVGRAPALGRPGLGGVRTRTVTDLESGVPVPFADGTGVALAAPGDSGLRLAAGVVREGQVSLRATGSVPYGTAALLCAPPVPRALPDDAGPVAPRSQHVLLRVNLDAARPVRWLNPGADLHLKRGEEALLRYRAARGMNLEDPDPATWTVQNLPPGLDAQVLRLPGAREFAVRLTNRQLSTGQTVTPVLSLPGRSGGPFELTLPAVVASAGGRTPAAPAASSPPTAPVSPAPAPSGQRPFLPVGVLTVLGLAALGLLRLAVLDRRGRRAPPLPRLARESVPAVEGIEYSEGRVLSLVASNGDVSGVAIPLGGSFDLGQLARVPHLSGLRAEQHRDGLRITRLPADLEVSQGARLLRAGDVVRPGTLLGIVVARPARAPQPPLGALAGLGLPLNLRWEGAHVRAAGPYGVHTLTLPPGLSDLGRAFAAPVLSGLKVTLSGAQLLLVEVPAGLALCRSGEPTPLQPGVYLTGTTAVDLPDA</sequence>
<feature type="compositionally biased region" description="Low complexity" evidence="1">
    <location>
        <begin position="422"/>
        <end position="433"/>
    </location>
</feature>
<evidence type="ECO:0000256" key="1">
    <source>
        <dbReference type="SAM" id="MobiDB-lite"/>
    </source>
</evidence>
<dbReference type="PROSITE" id="PS50234">
    <property type="entry name" value="VWFA"/>
    <property type="match status" value="1"/>
</dbReference>
<feature type="signal peptide" evidence="3">
    <location>
        <begin position="1"/>
        <end position="20"/>
    </location>
</feature>
<evidence type="ECO:0000313" key="5">
    <source>
        <dbReference type="EMBL" id="GGM04354.1"/>
    </source>
</evidence>
<dbReference type="Gene3D" id="3.40.50.410">
    <property type="entry name" value="von Willebrand factor, type A domain"/>
    <property type="match status" value="1"/>
</dbReference>
<keyword evidence="3" id="KW-0732">Signal</keyword>
<dbReference type="Pfam" id="PF13519">
    <property type="entry name" value="VWA_2"/>
    <property type="match status" value="1"/>
</dbReference>
<dbReference type="InterPro" id="IPR036465">
    <property type="entry name" value="vWFA_dom_sf"/>
</dbReference>
<evidence type="ECO:0000256" key="3">
    <source>
        <dbReference type="SAM" id="SignalP"/>
    </source>
</evidence>
<accession>A0ABQ2GP23</accession>
<keyword evidence="2" id="KW-0812">Transmembrane</keyword>
<protein>
    <recommendedName>
        <fullName evidence="4">VWFA domain-containing protein</fullName>
    </recommendedName>
</protein>
<feature type="transmembrane region" description="Helical" evidence="2">
    <location>
        <begin position="450"/>
        <end position="471"/>
    </location>
</feature>
<reference evidence="6" key="1">
    <citation type="journal article" date="2019" name="Int. J. Syst. Evol. Microbiol.">
        <title>The Global Catalogue of Microorganisms (GCM) 10K type strain sequencing project: providing services to taxonomists for standard genome sequencing and annotation.</title>
        <authorList>
            <consortium name="The Broad Institute Genomics Platform"/>
            <consortium name="The Broad Institute Genome Sequencing Center for Infectious Disease"/>
            <person name="Wu L."/>
            <person name="Ma J."/>
        </authorList>
    </citation>
    <scope>NUCLEOTIDE SEQUENCE [LARGE SCALE GENOMIC DNA]</scope>
    <source>
        <strain evidence="6">JCM 15443</strain>
    </source>
</reference>